<dbReference type="InterPro" id="IPR016039">
    <property type="entry name" value="Thiolase-like"/>
</dbReference>
<dbReference type="PIRSF" id="PIRSF000429">
    <property type="entry name" value="Ac-CoA_Ac_transf"/>
    <property type="match status" value="1"/>
</dbReference>
<gene>
    <name evidence="7" type="ORF">RQP53_17850</name>
</gene>
<reference evidence="7" key="1">
    <citation type="submission" date="2023-09" db="EMBL/GenBank/DDBJ databases">
        <title>Paucibacter sp. APW11 Genome sequencing and assembly.</title>
        <authorList>
            <person name="Kim I."/>
        </authorList>
    </citation>
    <scope>NUCLEOTIDE SEQUENCE</scope>
    <source>
        <strain evidence="7">APW11</strain>
    </source>
</reference>
<dbReference type="SUPFAM" id="SSF53901">
    <property type="entry name" value="Thiolase-like"/>
    <property type="match status" value="2"/>
</dbReference>
<dbReference type="Gene3D" id="3.40.47.10">
    <property type="match status" value="1"/>
</dbReference>
<dbReference type="InterPro" id="IPR002155">
    <property type="entry name" value="Thiolase"/>
</dbReference>
<dbReference type="PANTHER" id="PTHR42689">
    <property type="entry name" value="ACETYL-COA ACYLTRANSFERASE FADA2 (3-KETOACYL-COA THIOLASE) (BETA-KETOTHIOLASE)-RELATED"/>
    <property type="match status" value="1"/>
</dbReference>
<keyword evidence="2 4" id="KW-0808">Transferase</keyword>
<evidence type="ECO:0000313" key="7">
    <source>
        <dbReference type="EMBL" id="MDT9001146.1"/>
    </source>
</evidence>
<feature type="domain" description="Thiolase C-terminal" evidence="6">
    <location>
        <begin position="285"/>
        <end position="426"/>
    </location>
</feature>
<evidence type="ECO:0000256" key="2">
    <source>
        <dbReference type="ARBA" id="ARBA00022679"/>
    </source>
</evidence>
<dbReference type="RefSeq" id="WP_315652034.1">
    <property type="nucleotide sequence ID" value="NZ_JAVXZY010000008.1"/>
</dbReference>
<dbReference type="GO" id="GO:0003985">
    <property type="term" value="F:acetyl-CoA C-acetyltransferase activity"/>
    <property type="evidence" value="ECO:0007669"/>
    <property type="project" value="UniProtKB-EC"/>
</dbReference>
<dbReference type="NCBIfam" id="NF006740">
    <property type="entry name" value="PRK09268.1"/>
    <property type="match status" value="1"/>
</dbReference>
<dbReference type="Pfam" id="PF02803">
    <property type="entry name" value="Thiolase_C"/>
    <property type="match status" value="1"/>
</dbReference>
<proteinExistence type="inferred from homology"/>
<evidence type="ECO:0000256" key="1">
    <source>
        <dbReference type="ARBA" id="ARBA00010982"/>
    </source>
</evidence>
<accession>A0ABU3PEX9</accession>
<dbReference type="NCBIfam" id="TIGR01930">
    <property type="entry name" value="AcCoA-C-Actrans"/>
    <property type="match status" value="1"/>
</dbReference>
<dbReference type="Pfam" id="PF00108">
    <property type="entry name" value="Thiolase_N"/>
    <property type="match status" value="1"/>
</dbReference>
<dbReference type="InterPro" id="IPR020616">
    <property type="entry name" value="Thiolase_N"/>
</dbReference>
<evidence type="ECO:0000259" key="5">
    <source>
        <dbReference type="Pfam" id="PF00108"/>
    </source>
</evidence>
<evidence type="ECO:0000256" key="3">
    <source>
        <dbReference type="ARBA" id="ARBA00023315"/>
    </source>
</evidence>
<name>A0ABU3PEX9_9BURK</name>
<dbReference type="InterPro" id="IPR050521">
    <property type="entry name" value="3-ketoacyl-CoA_Thiolase"/>
</dbReference>
<dbReference type="EMBL" id="JAVXZY010000008">
    <property type="protein sequence ID" value="MDT9001146.1"/>
    <property type="molecule type" value="Genomic_DNA"/>
</dbReference>
<sequence>MLTGTVRRVAIVAANRTPFARSNTAYFELSNLRMLSDVLQGLVQKTGLQGQRLGEVVGGAVMKHSRDWNLVREATLASGLDPATPAFDVQHACGTGLEAAILVANKIALGQIEAGIACGTDTTSDAPIAVNRGLQRALMRVNAARSTGARLAAALQLLKPGHLKPEFPVNAEPSTGQSMGQHAQLTADRYRIGRREQDELALASHQNLARAYEQGFFKDLVMPYHGLERDNNLRPDSTLEKLGKLPGAFAKGGSISAANASPLTDGASAVLLASEDFAQRHGLPILAYFAAAETAAVDFRDEREGLLMAPAYAVSRMLDRHGLALQDFDFYEIHEAFAAVVLCTLAAWESAEFCRERLGRSAPLGAIDRSKLNVRGSSVAAGHPFAATGGRVLATLAKTLAEAGRGRGLISICAAGGQGVTAILER</sequence>
<comment type="similarity">
    <text evidence="1 4">Belongs to the thiolase-like superfamily. Thiolase family.</text>
</comment>
<evidence type="ECO:0000256" key="4">
    <source>
        <dbReference type="RuleBase" id="RU003557"/>
    </source>
</evidence>
<feature type="domain" description="Thiolase N-terminal" evidence="5">
    <location>
        <begin position="9"/>
        <end position="276"/>
    </location>
</feature>
<comment type="caution">
    <text evidence="7">The sequence shown here is derived from an EMBL/GenBank/DDBJ whole genome shotgun (WGS) entry which is preliminary data.</text>
</comment>
<keyword evidence="8" id="KW-1185">Reference proteome</keyword>
<dbReference type="InterPro" id="IPR020617">
    <property type="entry name" value="Thiolase_C"/>
</dbReference>
<evidence type="ECO:0000259" key="6">
    <source>
        <dbReference type="Pfam" id="PF02803"/>
    </source>
</evidence>
<organism evidence="7 8">
    <name type="scientific">Roseateles aquae</name>
    <dbReference type="NCBI Taxonomy" id="3077235"/>
    <lineage>
        <taxon>Bacteria</taxon>
        <taxon>Pseudomonadati</taxon>
        <taxon>Pseudomonadota</taxon>
        <taxon>Betaproteobacteria</taxon>
        <taxon>Burkholderiales</taxon>
        <taxon>Sphaerotilaceae</taxon>
        <taxon>Roseateles</taxon>
    </lineage>
</organism>
<evidence type="ECO:0000313" key="8">
    <source>
        <dbReference type="Proteomes" id="UP001246372"/>
    </source>
</evidence>
<dbReference type="CDD" id="cd00751">
    <property type="entry name" value="thiolase"/>
    <property type="match status" value="1"/>
</dbReference>
<keyword evidence="3 4" id="KW-0012">Acyltransferase</keyword>
<protein>
    <submittedName>
        <fullName evidence="7">Acetyl-CoA C-acetyltransferase</fullName>
        <ecNumber evidence="7">2.3.1.9</ecNumber>
    </submittedName>
</protein>
<dbReference type="EC" id="2.3.1.9" evidence="7"/>
<dbReference type="Proteomes" id="UP001246372">
    <property type="component" value="Unassembled WGS sequence"/>
</dbReference>
<dbReference type="PANTHER" id="PTHR42689:SF1">
    <property type="entry name" value="ACETYL-COA ACYLTRANSFERASE FADA2 (3-KETOACYL-COA THIOLASE) (BETA-KETOTHIOLASE)-RELATED"/>
    <property type="match status" value="1"/>
</dbReference>